<keyword evidence="7" id="KW-1185">Reference proteome</keyword>
<dbReference type="EMBL" id="CP088295">
    <property type="protein sequence ID" value="UUY01931.1"/>
    <property type="molecule type" value="Genomic_DNA"/>
</dbReference>
<evidence type="ECO:0000256" key="1">
    <source>
        <dbReference type="ARBA" id="ARBA00009986"/>
    </source>
</evidence>
<feature type="domain" description="Aldehyde dehydrogenase" evidence="5">
    <location>
        <begin position="18"/>
        <end position="475"/>
    </location>
</feature>
<evidence type="ECO:0000256" key="4">
    <source>
        <dbReference type="RuleBase" id="RU003345"/>
    </source>
</evidence>
<keyword evidence="2 4" id="KW-0560">Oxidoreductase</keyword>
<dbReference type="InterPro" id="IPR015590">
    <property type="entry name" value="Aldehyde_DH_dom"/>
</dbReference>
<gene>
    <name evidence="6" type="ORF">LRS13_14500</name>
</gene>
<dbReference type="Gene3D" id="3.40.605.10">
    <property type="entry name" value="Aldehyde Dehydrogenase, Chain A, domain 1"/>
    <property type="match status" value="1"/>
</dbReference>
<accession>A0ABY5PBF3</accession>
<feature type="active site" evidence="3">
    <location>
        <position position="250"/>
    </location>
</feature>
<evidence type="ECO:0000259" key="5">
    <source>
        <dbReference type="Pfam" id="PF00171"/>
    </source>
</evidence>
<dbReference type="Pfam" id="PF00171">
    <property type="entry name" value="Aldedh"/>
    <property type="match status" value="1"/>
</dbReference>
<dbReference type="SUPFAM" id="SSF53720">
    <property type="entry name" value="ALDH-like"/>
    <property type="match status" value="1"/>
</dbReference>
<organism evidence="6 7">
    <name type="scientific">Svornostia abyssi</name>
    <dbReference type="NCBI Taxonomy" id="2898438"/>
    <lineage>
        <taxon>Bacteria</taxon>
        <taxon>Bacillati</taxon>
        <taxon>Actinomycetota</taxon>
        <taxon>Thermoleophilia</taxon>
        <taxon>Solirubrobacterales</taxon>
        <taxon>Baekduiaceae</taxon>
        <taxon>Svornostia</taxon>
    </lineage>
</organism>
<dbReference type="RefSeq" id="WP_353866780.1">
    <property type="nucleotide sequence ID" value="NZ_CP088295.1"/>
</dbReference>
<proteinExistence type="inferred from homology"/>
<dbReference type="InterPro" id="IPR016163">
    <property type="entry name" value="Ald_DH_C"/>
</dbReference>
<dbReference type="PROSITE" id="PS00687">
    <property type="entry name" value="ALDEHYDE_DEHYDR_GLU"/>
    <property type="match status" value="1"/>
</dbReference>
<dbReference type="PANTHER" id="PTHR42804:SF1">
    <property type="entry name" value="ALDEHYDE DEHYDROGENASE-RELATED"/>
    <property type="match status" value="1"/>
</dbReference>
<dbReference type="InterPro" id="IPR016162">
    <property type="entry name" value="Ald_DH_N"/>
</dbReference>
<evidence type="ECO:0000313" key="6">
    <source>
        <dbReference type="EMBL" id="UUY01931.1"/>
    </source>
</evidence>
<evidence type="ECO:0000256" key="2">
    <source>
        <dbReference type="ARBA" id="ARBA00023002"/>
    </source>
</evidence>
<dbReference type="InterPro" id="IPR029510">
    <property type="entry name" value="Ald_DH_CS_GLU"/>
</dbReference>
<reference evidence="7" key="1">
    <citation type="submission" date="2021-11" db="EMBL/GenBank/DDBJ databases">
        <title>Cultivation dependent microbiological survey of springs from the worlds oldest radium mine currently devoted to the extraction of radon-saturated water.</title>
        <authorList>
            <person name="Kapinusova G."/>
            <person name="Smrhova T."/>
            <person name="Strejcek M."/>
            <person name="Suman J."/>
            <person name="Jani K."/>
            <person name="Pajer P."/>
            <person name="Uhlik O."/>
        </authorList>
    </citation>
    <scope>NUCLEOTIDE SEQUENCE [LARGE SCALE GENOMIC DNA]</scope>
    <source>
        <strain evidence="7">J379</strain>
    </source>
</reference>
<protein>
    <submittedName>
        <fullName evidence="6">Aldehyde dehydrogenase family protein</fullName>
    </submittedName>
</protein>
<dbReference type="Proteomes" id="UP001058860">
    <property type="component" value="Chromosome"/>
</dbReference>
<dbReference type="CDD" id="cd07138">
    <property type="entry name" value="ALDH_CddD_SSP0762"/>
    <property type="match status" value="1"/>
</dbReference>
<evidence type="ECO:0000313" key="7">
    <source>
        <dbReference type="Proteomes" id="UP001058860"/>
    </source>
</evidence>
<comment type="similarity">
    <text evidence="1 4">Belongs to the aldehyde dehydrogenase family.</text>
</comment>
<name>A0ABY5PBF3_9ACTN</name>
<dbReference type="PANTHER" id="PTHR42804">
    <property type="entry name" value="ALDEHYDE DEHYDROGENASE"/>
    <property type="match status" value="1"/>
</dbReference>
<dbReference type="Gene3D" id="3.40.309.10">
    <property type="entry name" value="Aldehyde Dehydrogenase, Chain A, domain 2"/>
    <property type="match status" value="1"/>
</dbReference>
<evidence type="ECO:0000256" key="3">
    <source>
        <dbReference type="PROSITE-ProRule" id="PRU10007"/>
    </source>
</evidence>
<dbReference type="InterPro" id="IPR016161">
    <property type="entry name" value="Ald_DH/histidinol_DH"/>
</dbReference>
<sequence>MATETSIRCDRFYIGGAWVDPGTGDTHDVINAATEELIATIPLGGADDVDRAVTAARAGFDAWSQSDIPTRAGALAAIAAGLEARGDEIAALIASELGMPIAQSRFIQAGLPAMSFGSMARIVGQFPWQEQLGNSLIVREPVGVVGAITPWNYPLHQVAAKVAPAIAAGCAIVVKPSEITPLSAFVLAEIIDEVGLPPGVFNLVTGTGPVVGEALAAHSGVDMVSLTGSTRSGRRVGAVAAESFKRTSLELGGKSAFVILDDADLMEAVPHGIEQCMLNSGQTCSALTRMLVPRERLAEVEAIAAAAVDTVQLGDPFDPDTTLGPMVTAAHRDRVLGYIRKGIEEGARVVIGGPEPVDDLDRGWFVRPTVFSDVTPDMTIAQEEIFGPVLVLLAYDDEEQAIAIANDSAYGLSGGVWSTDVARAERVARRLRTGQVAINNAAFNPLAPFGGYKQSGRGRELGPHGLVEFTETKAIQR</sequence>